<dbReference type="RefSeq" id="WP_002984603.1">
    <property type="nucleotide sequence ID" value="NZ_CP068486.1"/>
</dbReference>
<protein>
    <submittedName>
        <fullName evidence="1">Uncharacterized protein</fullName>
    </submittedName>
</protein>
<gene>
    <name evidence="1" type="ORF">NCTC11432_04304</name>
</gene>
<dbReference type="AlphaFoldDB" id="A0A3S4R590"/>
<evidence type="ECO:0000313" key="1">
    <source>
        <dbReference type="EMBL" id="VEE10680.1"/>
    </source>
</evidence>
<dbReference type="STRING" id="525257.HMPREF0204_11403"/>
<dbReference type="Gene3D" id="3.90.320.10">
    <property type="match status" value="1"/>
</dbReference>
<accession>A0A3S4R590</accession>
<dbReference type="OrthoDB" id="1492210at2"/>
<organism evidence="1 2">
    <name type="scientific">Chryseobacterium gleum</name>
    <name type="common">Flavobacterium gleum</name>
    <dbReference type="NCBI Taxonomy" id="250"/>
    <lineage>
        <taxon>Bacteria</taxon>
        <taxon>Pseudomonadati</taxon>
        <taxon>Bacteroidota</taxon>
        <taxon>Flavobacteriia</taxon>
        <taxon>Flavobacteriales</taxon>
        <taxon>Weeksellaceae</taxon>
        <taxon>Chryseobacterium group</taxon>
        <taxon>Chryseobacterium</taxon>
    </lineage>
</organism>
<reference evidence="1 2" key="1">
    <citation type="submission" date="2018-12" db="EMBL/GenBank/DDBJ databases">
        <authorList>
            <consortium name="Pathogen Informatics"/>
        </authorList>
    </citation>
    <scope>NUCLEOTIDE SEQUENCE [LARGE SCALE GENOMIC DNA]</scope>
    <source>
        <strain evidence="1 2">NCTC11432</strain>
    </source>
</reference>
<proteinExistence type="predicted"/>
<dbReference type="SUPFAM" id="SSF52980">
    <property type="entry name" value="Restriction endonuclease-like"/>
    <property type="match status" value="1"/>
</dbReference>
<dbReference type="KEGG" id="cgle:NCTC11432_04304"/>
<dbReference type="EMBL" id="LR134289">
    <property type="protein sequence ID" value="VEE10680.1"/>
    <property type="molecule type" value="Genomic_DNA"/>
</dbReference>
<dbReference type="Proteomes" id="UP000279227">
    <property type="component" value="Chromosome"/>
</dbReference>
<sequence>MKVVDFNEHLFRCSQLGKLMVGVSPALTANQEKELSELRSKILAGKITDKQIIKMGDLIRKKEEKPELSKGVVTHLTDIHKGFFMKRDRQISNKFTEKGIVVEEKSITLYSEVKNTLFLKNQKYYKNKFIHGTPDNVQKKVRDMKNSWSLDSFPMYETVIVNKDYEWQLQGYMELTGIKEAELVYALVDTPNKIIIDELRRLDWKQGIYDINGNVKEDRIPLVVETVSNMIYTEQGLDEFCQESMLIEKKWFTDFFEIPKELRIKVFELEYSKEAIQALYEQIRLCRERLNSLTVEMASQLFKVA</sequence>
<dbReference type="InterPro" id="IPR011335">
    <property type="entry name" value="Restrct_endonuc-II-like"/>
</dbReference>
<name>A0A3S4R590_CHRGE</name>
<dbReference type="GeneID" id="93023790"/>
<evidence type="ECO:0000313" key="2">
    <source>
        <dbReference type="Proteomes" id="UP000279227"/>
    </source>
</evidence>
<dbReference type="InterPro" id="IPR011604">
    <property type="entry name" value="PDDEXK-like_dom_sf"/>
</dbReference>